<evidence type="ECO:0000313" key="4">
    <source>
        <dbReference type="Proteomes" id="UP001500253"/>
    </source>
</evidence>
<keyword evidence="4" id="KW-1185">Reference proteome</keyword>
<dbReference type="Pfam" id="PF02624">
    <property type="entry name" value="YcaO"/>
    <property type="match status" value="1"/>
</dbReference>
<dbReference type="Gene3D" id="3.40.50.720">
    <property type="entry name" value="NAD(P)-binding Rossmann-like Domain"/>
    <property type="match status" value="1"/>
</dbReference>
<protein>
    <submittedName>
        <fullName evidence="3">TOMM leader peptide-binding protein</fullName>
    </submittedName>
</protein>
<evidence type="ECO:0000313" key="3">
    <source>
        <dbReference type="EMBL" id="GAA2337425.1"/>
    </source>
</evidence>
<dbReference type="Proteomes" id="UP001500253">
    <property type="component" value="Unassembled WGS sequence"/>
</dbReference>
<gene>
    <name evidence="3" type="ORF">GCM10010246_22370</name>
</gene>
<feature type="compositionally biased region" description="Basic residues" evidence="1">
    <location>
        <begin position="219"/>
        <end position="232"/>
    </location>
</feature>
<dbReference type="InterPro" id="IPR003776">
    <property type="entry name" value="YcaO-like_dom"/>
</dbReference>
<dbReference type="EMBL" id="BAAASD010000006">
    <property type="protein sequence ID" value="GAA2337425.1"/>
    <property type="molecule type" value="Genomic_DNA"/>
</dbReference>
<reference evidence="4" key="1">
    <citation type="journal article" date="2019" name="Int. J. Syst. Evol. Microbiol.">
        <title>The Global Catalogue of Microorganisms (GCM) 10K type strain sequencing project: providing services to taxonomists for standard genome sequencing and annotation.</title>
        <authorList>
            <consortium name="The Broad Institute Genomics Platform"/>
            <consortium name="The Broad Institute Genome Sequencing Center for Infectious Disease"/>
            <person name="Wu L."/>
            <person name="Ma J."/>
        </authorList>
    </citation>
    <scope>NUCLEOTIDE SEQUENCE [LARGE SCALE GENOMIC DNA]</scope>
    <source>
        <strain evidence="4">JCM 4316</strain>
    </source>
</reference>
<dbReference type="Gene3D" id="3.30.40.250">
    <property type="match status" value="1"/>
</dbReference>
<organism evidence="3 4">
    <name type="scientific">Streptomyces cuspidosporus</name>
    <dbReference type="NCBI Taxonomy" id="66882"/>
    <lineage>
        <taxon>Bacteria</taxon>
        <taxon>Bacillati</taxon>
        <taxon>Actinomycetota</taxon>
        <taxon>Actinomycetes</taxon>
        <taxon>Kitasatosporales</taxon>
        <taxon>Streptomycetaceae</taxon>
        <taxon>Streptomyces</taxon>
    </lineage>
</organism>
<dbReference type="NCBIfam" id="TIGR03604">
    <property type="entry name" value="TOMM_cyclo_SagD"/>
    <property type="match status" value="1"/>
</dbReference>
<dbReference type="InterPro" id="IPR022291">
    <property type="entry name" value="Bacteriocin_synth_cyclodeHase"/>
</dbReference>
<dbReference type="InterPro" id="IPR027624">
    <property type="entry name" value="TOMM_cyclo_SagD"/>
</dbReference>
<accession>A0ABP5SSX9</accession>
<dbReference type="PANTHER" id="PTHR37809:SF1">
    <property type="entry name" value="RIBOSOMAL PROTEIN S12 METHYLTHIOTRANSFERASE ACCESSORY FACTOR YCAO"/>
    <property type="match status" value="1"/>
</dbReference>
<sequence>MGPAEPPAAVSGDGGLLHRAVAGRLAPGARTTPAAGPAAGPGEGPAEGTDLKGHAVWLTVSDGWESDGAHDRYRDRAAASGVPWLPVWTEGDRVLIGPLVRPGVPGCHRCLRMRRAHARPDWPVLRAVREHHAAEPVPVPSPLLTTVAAELTAHLVAERVLALTAAEVPAAAAGVPARRLTVVGLRDLDVRGHTFLPDPCCAACGGLPDDSPRAAPHTPRPRPKPRPGHRLRRPDPARLRAALADPETGLLREVSAVPAGVPFARAPLALPGGGESEAGLGTGEDWASATAAALLEGLERYASVRPRARRGAVRAAYAQVRQDAIDPRTLGLHPDDHYDLTGFPFRRFDEAEPTDWVWGWSYRRERPVLLPRSYAYFLSATERDPGFVFEVSNGCALGSCLEEAQLHGLLEVAERDAFFTTWYRRTPLDAIDPDSARDRAVPLLVEHLTQLTGHRVHLLDATQEQHIPCVVALAVDEDERGDTPRAALAAGAHPDPERAAVRALMELAPHLTLLSSRYRAQRDRARRLAHDPSLIAHPADHALAAAAPEAFARLAFLLDGKPPRAFTEVHHGRHLPRHHRDLTEDLRDLVGRYLDTGLDVVAVDQTPAEVAALGLSAVKVVVPGTAAVTYGPLMRRTEGLPRLTGVLSTDPHPFP</sequence>
<feature type="compositionally biased region" description="Low complexity" evidence="1">
    <location>
        <begin position="28"/>
        <end position="38"/>
    </location>
</feature>
<feature type="region of interest" description="Disordered" evidence="1">
    <location>
        <begin position="28"/>
        <end position="50"/>
    </location>
</feature>
<evidence type="ECO:0000259" key="2">
    <source>
        <dbReference type="PROSITE" id="PS51664"/>
    </source>
</evidence>
<name>A0ABP5SSX9_9ACTN</name>
<dbReference type="Gene3D" id="3.30.160.660">
    <property type="match status" value="1"/>
</dbReference>
<dbReference type="PANTHER" id="PTHR37809">
    <property type="entry name" value="RIBOSOMAL PROTEIN S12 METHYLTHIOTRANSFERASE ACCESSORY FACTOR YCAO"/>
    <property type="match status" value="1"/>
</dbReference>
<comment type="caution">
    <text evidence="3">The sequence shown here is derived from an EMBL/GenBank/DDBJ whole genome shotgun (WGS) entry which is preliminary data.</text>
</comment>
<dbReference type="PROSITE" id="PS51664">
    <property type="entry name" value="YCAO"/>
    <property type="match status" value="1"/>
</dbReference>
<dbReference type="Gene3D" id="3.30.1330.230">
    <property type="match status" value="1"/>
</dbReference>
<evidence type="ECO:0000256" key="1">
    <source>
        <dbReference type="SAM" id="MobiDB-lite"/>
    </source>
</evidence>
<dbReference type="RefSeq" id="WP_346174317.1">
    <property type="nucleotide sequence ID" value="NZ_BAAASD010000006.1"/>
</dbReference>
<feature type="region of interest" description="Disordered" evidence="1">
    <location>
        <begin position="206"/>
        <end position="235"/>
    </location>
</feature>
<proteinExistence type="predicted"/>
<dbReference type="NCBIfam" id="TIGR03882">
    <property type="entry name" value="cyclo_dehyd_2"/>
    <property type="match status" value="1"/>
</dbReference>
<feature type="domain" description="YcaO" evidence="2">
    <location>
        <begin position="281"/>
        <end position="655"/>
    </location>
</feature>